<reference evidence="1 2" key="1">
    <citation type="submission" date="2016-10" db="EMBL/GenBank/DDBJ databases">
        <title>Paenibacillus species isolates.</title>
        <authorList>
            <person name="Beno S.M."/>
        </authorList>
    </citation>
    <scope>NUCLEOTIDE SEQUENCE [LARGE SCALE GENOMIC DNA]</scope>
    <source>
        <strain evidence="1 2">FSL H7-0918</strain>
    </source>
</reference>
<comment type="caution">
    <text evidence="1">The sequence shown here is derived from an EMBL/GenBank/DDBJ whole genome shotgun (WGS) entry which is preliminary data.</text>
</comment>
<organism evidence="1 2">
    <name type="scientific">Paenibacillus odorifer</name>
    <dbReference type="NCBI Taxonomy" id="189426"/>
    <lineage>
        <taxon>Bacteria</taxon>
        <taxon>Bacillati</taxon>
        <taxon>Bacillota</taxon>
        <taxon>Bacilli</taxon>
        <taxon>Bacillales</taxon>
        <taxon>Paenibacillaceae</taxon>
        <taxon>Paenibacillus</taxon>
    </lineage>
</organism>
<protein>
    <submittedName>
        <fullName evidence="1">Uncharacterized protein</fullName>
    </submittedName>
</protein>
<proteinExistence type="predicted"/>
<accession>A0AB36JL42</accession>
<gene>
    <name evidence="1" type="ORF">BSK47_03555</name>
</gene>
<dbReference type="EMBL" id="MPTO01000003">
    <property type="protein sequence ID" value="OME23543.1"/>
    <property type="molecule type" value="Genomic_DNA"/>
</dbReference>
<evidence type="ECO:0000313" key="2">
    <source>
        <dbReference type="Proteomes" id="UP000187323"/>
    </source>
</evidence>
<sequence>MLLPLVNVVKNLIDTKSAANSLGSKYGGKVVEASGDGWKVTNIANPLSKNQPIMIRVMNAGSGGRDSAYFRVSVGNKGTLTLEGKLSSDMASTHINLTDNYLEQIQNMNINYVKTGGK</sequence>
<name>A0AB36JL42_9BACL</name>
<dbReference type="AlphaFoldDB" id="A0AB36JL42"/>
<dbReference type="Proteomes" id="UP000187323">
    <property type="component" value="Unassembled WGS sequence"/>
</dbReference>
<evidence type="ECO:0000313" key="1">
    <source>
        <dbReference type="EMBL" id="OME23543.1"/>
    </source>
</evidence>